<keyword evidence="8" id="KW-0482">Metalloprotease</keyword>
<feature type="repeat" description="Hemopexin" evidence="14">
    <location>
        <begin position="314"/>
        <end position="363"/>
    </location>
</feature>
<dbReference type="Pfam" id="PF01471">
    <property type="entry name" value="PG_binding_1"/>
    <property type="match status" value="1"/>
</dbReference>
<evidence type="ECO:0000256" key="9">
    <source>
        <dbReference type="ARBA" id="ARBA00023145"/>
    </source>
</evidence>
<dbReference type="Proteomes" id="UP001152803">
    <property type="component" value="Unassembled WGS sequence"/>
</dbReference>
<feature type="binding site" evidence="11">
    <location>
        <position position="242"/>
    </location>
    <ligand>
        <name>Zn(2+)</name>
        <dbReference type="ChEBI" id="CHEBI:29105"/>
        <label>2</label>
        <note>catalytic</note>
    </ligand>
</feature>
<dbReference type="InterPro" id="IPR024079">
    <property type="entry name" value="MetalloPept_cat_dom_sf"/>
</dbReference>
<evidence type="ECO:0000256" key="14">
    <source>
        <dbReference type="PROSITE-ProRule" id="PRU01011"/>
    </source>
</evidence>
<evidence type="ECO:0000256" key="8">
    <source>
        <dbReference type="ARBA" id="ARBA00023049"/>
    </source>
</evidence>
<dbReference type="InterPro" id="IPR001818">
    <property type="entry name" value="Pept_M10_metallopeptidase"/>
</dbReference>
<dbReference type="Pfam" id="PF00045">
    <property type="entry name" value="Hemopexin"/>
    <property type="match status" value="3"/>
</dbReference>
<evidence type="ECO:0000256" key="2">
    <source>
        <dbReference type="ARBA" id="ARBA00022670"/>
    </source>
</evidence>
<feature type="binding site" evidence="12">
    <location>
        <position position="193"/>
    </location>
    <ligand>
        <name>Ca(2+)</name>
        <dbReference type="ChEBI" id="CHEBI:29108"/>
        <label>3</label>
    </ligand>
</feature>
<dbReference type="InterPro" id="IPR006026">
    <property type="entry name" value="Peptidase_Metallo"/>
</dbReference>
<dbReference type="FunFam" id="3.40.390.10:FF:000070">
    <property type="entry name" value="Matrix metallopeptidase 25b"/>
    <property type="match status" value="1"/>
</dbReference>
<dbReference type="EMBL" id="JAFJMO010000002">
    <property type="protein sequence ID" value="KAJ8284256.1"/>
    <property type="molecule type" value="Genomic_DNA"/>
</dbReference>
<feature type="binding site" evidence="12">
    <location>
        <position position="200"/>
    </location>
    <ligand>
        <name>Zn(2+)</name>
        <dbReference type="ChEBI" id="CHEBI:29105"/>
        <label>1</label>
    </ligand>
</feature>
<dbReference type="OrthoDB" id="406838at2759"/>
<dbReference type="GO" id="GO:0030198">
    <property type="term" value="P:extracellular matrix organization"/>
    <property type="evidence" value="ECO:0007669"/>
    <property type="project" value="TreeGrafter"/>
</dbReference>
<feature type="binding site" evidence="12">
    <location>
        <position position="219"/>
    </location>
    <ligand>
        <name>Ca(2+)</name>
        <dbReference type="ChEBI" id="CHEBI:29108"/>
        <label>1</label>
    </ligand>
</feature>
<keyword evidence="18" id="KW-1185">Reference proteome</keyword>
<feature type="compositionally biased region" description="Pro residues" evidence="15">
    <location>
        <begin position="295"/>
        <end position="306"/>
    </location>
</feature>
<keyword evidence="7 12" id="KW-0106">Calcium</keyword>
<feature type="repeat" description="Hemopexin" evidence="14">
    <location>
        <begin position="367"/>
        <end position="413"/>
    </location>
</feature>
<dbReference type="GO" id="GO:0006508">
    <property type="term" value="P:proteolysis"/>
    <property type="evidence" value="ECO:0007669"/>
    <property type="project" value="UniProtKB-KW"/>
</dbReference>
<dbReference type="InterPro" id="IPR000585">
    <property type="entry name" value="Hemopexin-like_dom"/>
</dbReference>
<evidence type="ECO:0000256" key="10">
    <source>
        <dbReference type="PIRSR" id="PIRSR001191-1"/>
    </source>
</evidence>
<evidence type="ECO:0000256" key="3">
    <source>
        <dbReference type="ARBA" id="ARBA00022723"/>
    </source>
</evidence>
<dbReference type="GO" id="GO:0008270">
    <property type="term" value="F:zinc ion binding"/>
    <property type="evidence" value="ECO:0007669"/>
    <property type="project" value="InterPro"/>
</dbReference>
<dbReference type="InterPro" id="IPR033739">
    <property type="entry name" value="M10A_MMP"/>
</dbReference>
<evidence type="ECO:0000256" key="4">
    <source>
        <dbReference type="ARBA" id="ARBA00022737"/>
    </source>
</evidence>
<evidence type="ECO:0000256" key="1">
    <source>
        <dbReference type="ARBA" id="ARBA00010370"/>
    </source>
</evidence>
<dbReference type="InterPro" id="IPR036375">
    <property type="entry name" value="Hemopexin-like_dom_sf"/>
</dbReference>
<protein>
    <recommendedName>
        <fullName evidence="16">Peptidase metallopeptidase domain-containing protein</fullName>
    </recommendedName>
</protein>
<feature type="binding site" evidence="12">
    <location>
        <position position="217"/>
    </location>
    <ligand>
        <name>Ca(2+)</name>
        <dbReference type="ChEBI" id="CHEBI:29108"/>
        <label>1</label>
    </ligand>
</feature>
<feature type="binding site" evidence="12">
    <location>
        <position position="475"/>
    </location>
    <ligand>
        <name>Ca(2+)</name>
        <dbReference type="ChEBI" id="CHEBI:29108"/>
        <label>4</label>
    </ligand>
</feature>
<dbReference type="SUPFAM" id="SSF50923">
    <property type="entry name" value="Hemopexin-like domain"/>
    <property type="match status" value="1"/>
</dbReference>
<dbReference type="FunFam" id="2.110.10.10:FF:000018">
    <property type="entry name" value="Matrix metallopeptidase 25b"/>
    <property type="match status" value="1"/>
</dbReference>
<evidence type="ECO:0000256" key="12">
    <source>
        <dbReference type="PIRSR" id="PIRSR621190-2"/>
    </source>
</evidence>
<comment type="cofactor">
    <cofactor evidence="12">
        <name>Ca(2+)</name>
        <dbReference type="ChEBI" id="CHEBI:29108"/>
    </cofactor>
    <text evidence="12">Can bind about 5 Ca(2+) ions per subunit.</text>
</comment>
<feature type="binding site" evidence="12">
    <location>
        <position position="322"/>
    </location>
    <ligand>
        <name>Ca(2+)</name>
        <dbReference type="ChEBI" id="CHEBI:29108"/>
        <label>4</label>
    </ligand>
</feature>
<gene>
    <name evidence="17" type="ORF">COCON_G00031060</name>
</gene>
<feature type="binding site" evidence="11">
    <location>
        <position position="238"/>
    </location>
    <ligand>
        <name>Zn(2+)</name>
        <dbReference type="ChEBI" id="CHEBI:29105"/>
        <label>2</label>
        <note>catalytic</note>
    </ligand>
</feature>
<keyword evidence="3 11" id="KW-0479">Metal-binding</keyword>
<dbReference type="CDD" id="cd00094">
    <property type="entry name" value="HX"/>
    <property type="match status" value="1"/>
</dbReference>
<feature type="domain" description="Peptidase metallopeptidase" evidence="16">
    <location>
        <begin position="111"/>
        <end position="286"/>
    </location>
</feature>
<keyword evidence="6 11" id="KW-0862">Zinc</keyword>
<keyword evidence="4" id="KW-0677">Repeat</keyword>
<feature type="binding site" evidence="12">
    <location>
        <position position="216"/>
    </location>
    <ligand>
        <name>Ca(2+)</name>
        <dbReference type="ChEBI" id="CHEBI:29108"/>
        <label>3</label>
    </ligand>
</feature>
<feature type="binding site" evidence="12">
    <location>
        <position position="425"/>
    </location>
    <ligand>
        <name>Ca(2+)</name>
        <dbReference type="ChEBI" id="CHEBI:29108"/>
        <label>5</label>
    </ligand>
</feature>
<feature type="binding site" evidence="12">
    <location>
        <position position="187"/>
    </location>
    <ligand>
        <name>Zn(2+)</name>
        <dbReference type="ChEBI" id="CHEBI:29105"/>
        <label>1</label>
    </ligand>
</feature>
<dbReference type="PIRSF" id="PIRSF001191">
    <property type="entry name" value="Peptidase_M10A_matrix"/>
    <property type="match status" value="1"/>
</dbReference>
<feature type="binding site" evidence="12">
    <location>
        <position position="371"/>
    </location>
    <ligand>
        <name>Ca(2+)</name>
        <dbReference type="ChEBI" id="CHEBI:29108"/>
        <label>4</label>
    </ligand>
</feature>
<sequence>MVYQVLCITGIVTVFLSVGISIPVPDQYSRGVDWLSRYGYLPPPDARIGKLQTREGIEKGLRQMQRFAGLKETGKLDEDTLALMATPRCSLPDIVGPEDMLKKRRKRYALSGLRWDKMDITWSIHSFPSMGPYKLPPQSVQVILSHALKVWSDVTPLLFRHLPESNSGGAGQGGDIRVSFSQSFHDDGYPFDGIGGTLAHAFFPGTGDIAGDTHFDDEEIWSYQGNSGSTDLFTVAVHEFGHALGLSHSSSDPSIMRPYYQGSVGEIDAYKLPLDDRMAIQSLYGVPGGAQTPGPRLPSPDPPRPTQKPDHSLPNCCNGNFDAVANIRGEIFFFKGRYFWRIQQSGSLLSPHPVLIQKFWIGLPPGTKKIDAVYERKSDSHIIFFIGNQYWVCKDTSCLPGYPRPLSEWGMKSRAGSEIQRVNAAFVWAHNGKTYLFSGREFWRFDEGTRGMERKLDGDYPKDAALWGDVPPDPDDIISKGEVYFFKGNSYWVLKKDSGLLTILILLDLSAAFDTISHPLLLERLATLGVTGTVLAWLTSYLMGRQQFVKLKHHRSSCH</sequence>
<feature type="repeat" description="Hemopexin" evidence="14">
    <location>
        <begin position="419"/>
        <end position="471"/>
    </location>
</feature>
<keyword evidence="9" id="KW-0865">Zymogen</keyword>
<dbReference type="SUPFAM" id="SSF55486">
    <property type="entry name" value="Metalloproteases ('zincins'), catalytic domain"/>
    <property type="match status" value="1"/>
</dbReference>
<feature type="binding site" evidence="12">
    <location>
        <position position="214"/>
    </location>
    <ligand>
        <name>Zn(2+)</name>
        <dbReference type="ChEBI" id="CHEBI:29105"/>
        <label>1</label>
    </ligand>
</feature>
<comment type="cofactor">
    <cofactor evidence="12">
        <name>Zn(2+)</name>
        <dbReference type="ChEBI" id="CHEBI:29105"/>
    </cofactor>
    <text evidence="12">Binds 2 Zn(2+) ions per subunit.</text>
</comment>
<dbReference type="Pfam" id="PF00413">
    <property type="entry name" value="Peptidase_M10"/>
    <property type="match status" value="1"/>
</dbReference>
<organism evidence="17 18">
    <name type="scientific">Conger conger</name>
    <name type="common">Conger eel</name>
    <name type="synonym">Muraena conger</name>
    <dbReference type="NCBI Taxonomy" id="82655"/>
    <lineage>
        <taxon>Eukaryota</taxon>
        <taxon>Metazoa</taxon>
        <taxon>Chordata</taxon>
        <taxon>Craniata</taxon>
        <taxon>Vertebrata</taxon>
        <taxon>Euteleostomi</taxon>
        <taxon>Actinopterygii</taxon>
        <taxon>Neopterygii</taxon>
        <taxon>Teleostei</taxon>
        <taxon>Anguilliformes</taxon>
        <taxon>Congridae</taxon>
        <taxon>Conger</taxon>
    </lineage>
</organism>
<evidence type="ECO:0000256" key="6">
    <source>
        <dbReference type="ARBA" id="ARBA00022833"/>
    </source>
</evidence>
<evidence type="ECO:0000313" key="17">
    <source>
        <dbReference type="EMBL" id="KAJ8284256.1"/>
    </source>
</evidence>
<dbReference type="InterPro" id="IPR021190">
    <property type="entry name" value="Pept_M10A"/>
</dbReference>
<feature type="modified residue" description="Phosphotyrosine; by PKDCC" evidence="13">
    <location>
        <position position="402"/>
    </location>
</feature>
<dbReference type="AlphaFoldDB" id="A0A9Q1DYU6"/>
<dbReference type="Gene3D" id="3.40.390.10">
    <property type="entry name" value="Collagenase (Catalytic Domain)"/>
    <property type="match status" value="1"/>
</dbReference>
<feature type="active site" evidence="10">
    <location>
        <position position="239"/>
    </location>
</feature>
<dbReference type="GO" id="GO:0005615">
    <property type="term" value="C:extracellular space"/>
    <property type="evidence" value="ECO:0007669"/>
    <property type="project" value="TreeGrafter"/>
</dbReference>
<comment type="caution">
    <text evidence="17">The sequence shown here is derived from an EMBL/GenBank/DDBJ whole genome shotgun (WGS) entry which is preliminary data.</text>
</comment>
<feature type="binding site" evidence="12">
    <location>
        <position position="212"/>
    </location>
    <ligand>
        <name>Ca(2+)</name>
        <dbReference type="ChEBI" id="CHEBI:29108"/>
        <label>2</label>
    </ligand>
</feature>
<dbReference type="PANTHER" id="PTHR10201">
    <property type="entry name" value="MATRIX METALLOPROTEINASE"/>
    <property type="match status" value="1"/>
</dbReference>
<feature type="binding site" evidence="12">
    <location>
        <position position="256"/>
    </location>
    <ligand>
        <name>Zn(2+)</name>
        <dbReference type="ChEBI" id="CHEBI:29105"/>
        <label>2</label>
        <note>catalytic</note>
    </ligand>
</feature>
<evidence type="ECO:0000259" key="16">
    <source>
        <dbReference type="SMART" id="SM00235"/>
    </source>
</evidence>
<feature type="binding site" description="in inhibited form" evidence="12">
    <location>
        <position position="89"/>
    </location>
    <ligand>
        <name>Zn(2+)</name>
        <dbReference type="ChEBI" id="CHEBI:29105"/>
        <label>2</label>
        <note>catalytic</note>
    </ligand>
</feature>
<feature type="binding site" evidence="12">
    <location>
        <position position="192"/>
    </location>
    <ligand>
        <name>Ca(2+)</name>
        <dbReference type="ChEBI" id="CHEBI:29108"/>
        <label>3</label>
    </ligand>
</feature>
<evidence type="ECO:0000256" key="13">
    <source>
        <dbReference type="PIRSR" id="PIRSR621190-4"/>
    </source>
</evidence>
<evidence type="ECO:0000256" key="11">
    <source>
        <dbReference type="PIRSR" id="PIRSR001191-2"/>
    </source>
</evidence>
<dbReference type="GO" id="GO:0004222">
    <property type="term" value="F:metalloendopeptidase activity"/>
    <property type="evidence" value="ECO:0007669"/>
    <property type="project" value="InterPro"/>
</dbReference>
<feature type="binding site" evidence="11">
    <location>
        <position position="248"/>
    </location>
    <ligand>
        <name>Zn(2+)</name>
        <dbReference type="ChEBI" id="CHEBI:29105"/>
        <label>2</label>
        <note>catalytic</note>
    </ligand>
</feature>
<dbReference type="InterPro" id="IPR002477">
    <property type="entry name" value="Peptidoglycan-bd-like"/>
</dbReference>
<accession>A0A9Q1DYU6</accession>
<evidence type="ECO:0000256" key="15">
    <source>
        <dbReference type="SAM" id="MobiDB-lite"/>
    </source>
</evidence>
<dbReference type="PROSITE" id="PS51642">
    <property type="entry name" value="HEMOPEXIN_2"/>
    <property type="match status" value="3"/>
</dbReference>
<proteinExistence type="inferred from homology"/>
<dbReference type="GO" id="GO:0031012">
    <property type="term" value="C:extracellular matrix"/>
    <property type="evidence" value="ECO:0007669"/>
    <property type="project" value="InterPro"/>
</dbReference>
<dbReference type="InterPro" id="IPR018487">
    <property type="entry name" value="Hemopexin-like_repeat"/>
</dbReference>
<dbReference type="PANTHER" id="PTHR10201:SF287">
    <property type="entry name" value="MATRIX METALLOPEPTIDASE 25B-RELATED"/>
    <property type="match status" value="1"/>
</dbReference>
<name>A0A9Q1DYU6_CONCO</name>
<dbReference type="SMART" id="SM00120">
    <property type="entry name" value="HX"/>
    <property type="match status" value="4"/>
</dbReference>
<evidence type="ECO:0000256" key="5">
    <source>
        <dbReference type="ARBA" id="ARBA00022801"/>
    </source>
</evidence>
<comment type="similarity">
    <text evidence="1">Belongs to the peptidase M10A family.</text>
</comment>
<keyword evidence="2" id="KW-0645">Protease</keyword>
<dbReference type="SUPFAM" id="SSF47090">
    <property type="entry name" value="PGBD-like"/>
    <property type="match status" value="1"/>
</dbReference>
<dbReference type="InterPro" id="IPR036365">
    <property type="entry name" value="PGBD-like_sf"/>
</dbReference>
<evidence type="ECO:0000313" key="18">
    <source>
        <dbReference type="Proteomes" id="UP001152803"/>
    </source>
</evidence>
<dbReference type="PRINTS" id="PR00138">
    <property type="entry name" value="MATRIXIN"/>
</dbReference>
<feature type="region of interest" description="Disordered" evidence="15">
    <location>
        <begin position="289"/>
        <end position="313"/>
    </location>
</feature>
<feature type="binding site" evidence="12">
    <location>
        <position position="185"/>
    </location>
    <ligand>
        <name>Zn(2+)</name>
        <dbReference type="ChEBI" id="CHEBI:29105"/>
        <label>1</label>
    </ligand>
</feature>
<feature type="binding site" evidence="12">
    <location>
        <position position="175"/>
    </location>
    <ligand>
        <name>Ca(2+)</name>
        <dbReference type="ChEBI" id="CHEBI:29108"/>
        <label>2</label>
    </ligand>
</feature>
<reference evidence="17" key="1">
    <citation type="journal article" date="2023" name="Science">
        <title>Genome structures resolve the early diversification of teleost fishes.</title>
        <authorList>
            <person name="Parey E."/>
            <person name="Louis A."/>
            <person name="Montfort J."/>
            <person name="Bouchez O."/>
            <person name="Roques C."/>
            <person name="Iampietro C."/>
            <person name="Lluch J."/>
            <person name="Castinel A."/>
            <person name="Donnadieu C."/>
            <person name="Desvignes T."/>
            <person name="Floi Bucao C."/>
            <person name="Jouanno E."/>
            <person name="Wen M."/>
            <person name="Mejri S."/>
            <person name="Dirks R."/>
            <person name="Jansen H."/>
            <person name="Henkel C."/>
            <person name="Chen W.J."/>
            <person name="Zahm M."/>
            <person name="Cabau C."/>
            <person name="Klopp C."/>
            <person name="Thompson A.W."/>
            <person name="Robinson-Rechavi M."/>
            <person name="Braasch I."/>
            <person name="Lecointre G."/>
            <person name="Bobe J."/>
            <person name="Postlethwait J.H."/>
            <person name="Berthelot C."/>
            <person name="Roest Crollius H."/>
            <person name="Guiguen Y."/>
        </authorList>
    </citation>
    <scope>NUCLEOTIDE SEQUENCE</scope>
    <source>
        <strain evidence="17">Concon-B</strain>
    </source>
</reference>
<dbReference type="SMART" id="SM00235">
    <property type="entry name" value="ZnMc"/>
    <property type="match status" value="1"/>
</dbReference>
<dbReference type="Gene3D" id="2.110.10.10">
    <property type="entry name" value="Hemopexin-like domain"/>
    <property type="match status" value="1"/>
</dbReference>
<dbReference type="GO" id="GO:0030574">
    <property type="term" value="P:collagen catabolic process"/>
    <property type="evidence" value="ECO:0007669"/>
    <property type="project" value="TreeGrafter"/>
</dbReference>
<dbReference type="CDD" id="cd04278">
    <property type="entry name" value="ZnMc_MMP"/>
    <property type="match status" value="1"/>
</dbReference>
<keyword evidence="5" id="KW-0378">Hydrolase</keyword>
<evidence type="ECO:0000256" key="7">
    <source>
        <dbReference type="ARBA" id="ARBA00022837"/>
    </source>
</evidence>
<feature type="binding site" evidence="12">
    <location>
        <position position="219"/>
    </location>
    <ligand>
        <name>Ca(2+)</name>
        <dbReference type="ChEBI" id="CHEBI:29108"/>
        <label>3</label>
    </ligand>
</feature>